<accession>A0ABD1IXS4</accession>
<dbReference type="NCBIfam" id="TIGR01571">
    <property type="entry name" value="A_thal_Cys_rich"/>
    <property type="match status" value="1"/>
</dbReference>
<gene>
    <name evidence="2" type="ORF">ACEWY4_024789</name>
</gene>
<dbReference type="Proteomes" id="UP001591681">
    <property type="component" value="Unassembled WGS sequence"/>
</dbReference>
<dbReference type="PANTHER" id="PTHR15907">
    <property type="entry name" value="DUF614 FAMILY PROTEIN-RELATED"/>
    <property type="match status" value="1"/>
</dbReference>
<dbReference type="AlphaFoldDB" id="A0ABD1IXS4"/>
<dbReference type="EMBL" id="JBHFQA010000022">
    <property type="protein sequence ID" value="KAL2079045.1"/>
    <property type="molecule type" value="Genomic_DNA"/>
</dbReference>
<evidence type="ECO:0000256" key="1">
    <source>
        <dbReference type="ARBA" id="ARBA00009024"/>
    </source>
</evidence>
<keyword evidence="3" id="KW-1185">Reference proteome</keyword>
<dbReference type="Pfam" id="PF04749">
    <property type="entry name" value="PLAC8"/>
    <property type="match status" value="1"/>
</dbReference>
<sequence length="181" mass="20171">MAVQPAVTVQPGVYCSLEGHRMEPWGSGVFDCCDDMGICCLGLWCPPCLMCRTSKELGEGLCLPLVDICFPATVSPVALALRVAMRERNRIQGSVFDDCCMVTWCTLCVWCQMAREIRNRRRTIINNTQINIYPMPPHYPPPMVVPTQNQYPPPMVVPTQPQGPPSMVVPTHVSVYPSCEK</sequence>
<organism evidence="2 3">
    <name type="scientific">Coilia grayii</name>
    <name type="common">Gray's grenadier anchovy</name>
    <dbReference type="NCBI Taxonomy" id="363190"/>
    <lineage>
        <taxon>Eukaryota</taxon>
        <taxon>Metazoa</taxon>
        <taxon>Chordata</taxon>
        <taxon>Craniata</taxon>
        <taxon>Vertebrata</taxon>
        <taxon>Euteleostomi</taxon>
        <taxon>Actinopterygii</taxon>
        <taxon>Neopterygii</taxon>
        <taxon>Teleostei</taxon>
        <taxon>Clupei</taxon>
        <taxon>Clupeiformes</taxon>
        <taxon>Clupeoidei</taxon>
        <taxon>Engraulidae</taxon>
        <taxon>Coilinae</taxon>
        <taxon>Coilia</taxon>
    </lineage>
</organism>
<comment type="similarity">
    <text evidence="1">Belongs to the cornifelin family.</text>
</comment>
<reference evidence="2 3" key="1">
    <citation type="submission" date="2024-09" db="EMBL/GenBank/DDBJ databases">
        <title>A chromosome-level genome assembly of Gray's grenadier anchovy, Coilia grayii.</title>
        <authorList>
            <person name="Fu Z."/>
        </authorList>
    </citation>
    <scope>NUCLEOTIDE SEQUENCE [LARGE SCALE GENOMIC DNA]</scope>
    <source>
        <strain evidence="2">G4</strain>
        <tissue evidence="2">Muscle</tissue>
    </source>
</reference>
<evidence type="ECO:0000313" key="3">
    <source>
        <dbReference type="Proteomes" id="UP001591681"/>
    </source>
</evidence>
<proteinExistence type="inferred from homology"/>
<dbReference type="InterPro" id="IPR006461">
    <property type="entry name" value="PLAC_motif_containing"/>
</dbReference>
<evidence type="ECO:0000313" key="2">
    <source>
        <dbReference type="EMBL" id="KAL2079045.1"/>
    </source>
</evidence>
<protein>
    <submittedName>
        <fullName evidence="2">Uncharacterized protein</fullName>
    </submittedName>
</protein>
<comment type="caution">
    <text evidence="2">The sequence shown here is derived from an EMBL/GenBank/DDBJ whole genome shotgun (WGS) entry which is preliminary data.</text>
</comment>
<name>A0ABD1IXS4_9TELE</name>